<sequence>MHLSNVPTTEDTDPSNLLLIQKDIAYALISSGHRVALHRELNTASRIVYGSNNQELCDIIDKRIEPAESRSRTEWCYGRNKESKLPRISEDAQPETARDFNWDEESSVTEVPTEMVQSPLALGQPTAPPSSPNLLPSKCFVTLSDDQELAKAMMDMQMPSGHAPKCTCSHTPPEYPSQATSIDLYSPTLPTNQTSPQIVTVLDLLKSLDTKQGPPPKSPERHA</sequence>
<dbReference type="OrthoDB" id="10495524at2759"/>
<evidence type="ECO:0000313" key="1">
    <source>
        <dbReference type="EMBL" id="KAG4411194.1"/>
    </source>
</evidence>
<dbReference type="EMBL" id="JAFJYH010000508">
    <property type="protein sequence ID" value="KAG4411194.1"/>
    <property type="molecule type" value="Genomic_DNA"/>
</dbReference>
<name>A0A8H7W533_9HELO</name>
<accession>A0A8H7W533</accession>
<reference evidence="1" key="1">
    <citation type="submission" date="2021-02" db="EMBL/GenBank/DDBJ databases">
        <title>Genome sequence Cadophora malorum strain M34.</title>
        <authorList>
            <person name="Stefanovic E."/>
            <person name="Vu D."/>
            <person name="Scully C."/>
            <person name="Dijksterhuis J."/>
            <person name="Roader J."/>
            <person name="Houbraken J."/>
        </authorList>
    </citation>
    <scope>NUCLEOTIDE SEQUENCE</scope>
    <source>
        <strain evidence="1">M34</strain>
    </source>
</reference>
<evidence type="ECO:0000313" key="2">
    <source>
        <dbReference type="Proteomes" id="UP000664132"/>
    </source>
</evidence>
<protein>
    <submittedName>
        <fullName evidence="1">Uncharacterized protein</fullName>
    </submittedName>
</protein>
<dbReference type="Proteomes" id="UP000664132">
    <property type="component" value="Unassembled WGS sequence"/>
</dbReference>
<comment type="caution">
    <text evidence="1">The sequence shown here is derived from an EMBL/GenBank/DDBJ whole genome shotgun (WGS) entry which is preliminary data.</text>
</comment>
<gene>
    <name evidence="1" type="ORF">IFR04_015672</name>
</gene>
<dbReference type="AlphaFoldDB" id="A0A8H7W533"/>
<organism evidence="1 2">
    <name type="scientific">Cadophora malorum</name>
    <dbReference type="NCBI Taxonomy" id="108018"/>
    <lineage>
        <taxon>Eukaryota</taxon>
        <taxon>Fungi</taxon>
        <taxon>Dikarya</taxon>
        <taxon>Ascomycota</taxon>
        <taxon>Pezizomycotina</taxon>
        <taxon>Leotiomycetes</taxon>
        <taxon>Helotiales</taxon>
        <taxon>Ploettnerulaceae</taxon>
        <taxon>Cadophora</taxon>
    </lineage>
</organism>
<proteinExistence type="predicted"/>
<keyword evidence="2" id="KW-1185">Reference proteome</keyword>